<dbReference type="PATRIC" id="fig|742743.3.peg.605"/>
<keyword evidence="4" id="KW-1185">Reference proteome</keyword>
<dbReference type="RefSeq" id="WP_008859099.1">
    <property type="nucleotide sequence ID" value="NZ_JH591187.1"/>
</dbReference>
<evidence type="ECO:0000259" key="2">
    <source>
        <dbReference type="Pfam" id="PF03816"/>
    </source>
</evidence>
<dbReference type="Pfam" id="PF03816">
    <property type="entry name" value="LytR_cpsA_psr"/>
    <property type="match status" value="1"/>
</dbReference>
<comment type="similarity">
    <text evidence="1">Belongs to the LytR/CpsA/Psr (LCP) family.</text>
</comment>
<dbReference type="STRING" id="742743.HMPREF9453_00595"/>
<evidence type="ECO:0000313" key="3">
    <source>
        <dbReference type="EMBL" id="EHO63578.1"/>
    </source>
</evidence>
<evidence type="ECO:0000313" key="4">
    <source>
        <dbReference type="Proteomes" id="UP000003277"/>
    </source>
</evidence>
<proteinExistence type="inferred from homology"/>
<dbReference type="PANTHER" id="PTHR33392">
    <property type="entry name" value="POLYISOPRENYL-TEICHOIC ACID--PEPTIDOGLYCAN TEICHOIC ACID TRANSFERASE TAGU"/>
    <property type="match status" value="1"/>
</dbReference>
<dbReference type="HOGENOM" id="CLU_016455_5_3_9"/>
<comment type="caution">
    <text evidence="3">The sequence shown here is derived from an EMBL/GenBank/DDBJ whole genome shotgun (WGS) entry which is preliminary data.</text>
</comment>
<name>H1CZ07_9FIRM</name>
<protein>
    <recommendedName>
        <fullName evidence="2">Cell envelope-related transcriptional attenuator domain-containing protein</fullName>
    </recommendedName>
</protein>
<dbReference type="EMBL" id="ADLT01000015">
    <property type="protein sequence ID" value="EHO63578.1"/>
    <property type="molecule type" value="Genomic_DNA"/>
</dbReference>
<gene>
    <name evidence="3" type="ORF">HMPREF9453_00595</name>
</gene>
<evidence type="ECO:0000256" key="1">
    <source>
        <dbReference type="ARBA" id="ARBA00006068"/>
    </source>
</evidence>
<sequence length="292" mass="33116">MKKNRHGKIRVKKLLVFILMALAAAVILIFGIGKGVSYLLGKVDTGNSPVSYYLFIGADKEAGNEADAIILTVWNSRDKGVNFISIPPNTKLARQEKKNQLIRTTFSEGGAEETKSAVENLLHLRIEKYAVVDYSNFQNYVDKIGGVDLYVEKGMDHQNREGETDIQIRQGYQDLDGENALGYVRYIDKKNGEIDRIQRQERFLKTMIYTMQNHWALYNWFFFHHSWTAEETNITNGEAASLAYTLSSYPEDSFKFSILPGETQTIGKVDTWVINPVEVQKTIAQTIGADNQ</sequence>
<dbReference type="InterPro" id="IPR004474">
    <property type="entry name" value="LytR_CpsA_psr"/>
</dbReference>
<dbReference type="NCBIfam" id="TIGR00350">
    <property type="entry name" value="lytR_cpsA_psr"/>
    <property type="match status" value="1"/>
</dbReference>
<dbReference type="InterPro" id="IPR050922">
    <property type="entry name" value="LytR/CpsA/Psr_CW_biosynth"/>
</dbReference>
<dbReference type="eggNOG" id="COG1316">
    <property type="taxonomic scope" value="Bacteria"/>
</dbReference>
<organism evidence="3 4">
    <name type="scientific">Dialister succinatiphilus YIT 11850</name>
    <dbReference type="NCBI Taxonomy" id="742743"/>
    <lineage>
        <taxon>Bacteria</taxon>
        <taxon>Bacillati</taxon>
        <taxon>Bacillota</taxon>
        <taxon>Negativicutes</taxon>
        <taxon>Veillonellales</taxon>
        <taxon>Veillonellaceae</taxon>
        <taxon>Dialister</taxon>
    </lineage>
</organism>
<dbReference type="OrthoDB" id="9782542at2"/>
<feature type="domain" description="Cell envelope-related transcriptional attenuator" evidence="2">
    <location>
        <begin position="66"/>
        <end position="212"/>
    </location>
</feature>
<dbReference type="PANTHER" id="PTHR33392:SF6">
    <property type="entry name" value="POLYISOPRENYL-TEICHOIC ACID--PEPTIDOGLYCAN TEICHOIC ACID TRANSFERASE TAGU"/>
    <property type="match status" value="1"/>
</dbReference>
<dbReference type="Gene3D" id="3.40.630.190">
    <property type="entry name" value="LCP protein"/>
    <property type="match status" value="1"/>
</dbReference>
<dbReference type="AlphaFoldDB" id="H1CZ07"/>
<accession>H1CZ07</accession>
<reference evidence="3 4" key="1">
    <citation type="submission" date="2011-11" db="EMBL/GenBank/DDBJ databases">
        <title>The Genome Sequence of Dialister succinatiphilus YIT 11850.</title>
        <authorList>
            <consortium name="The Broad Institute Genome Sequencing Platform"/>
            <person name="Earl A."/>
            <person name="Ward D."/>
            <person name="Feldgarden M."/>
            <person name="Gevers D."/>
            <person name="Morotomi M."/>
            <person name="Young S.K."/>
            <person name="Zeng Q."/>
            <person name="Gargeya S."/>
            <person name="Fitzgerald M."/>
            <person name="Haas B."/>
            <person name="Abouelleil A."/>
            <person name="Alvarado L."/>
            <person name="Arachchi H.M."/>
            <person name="Berlin A."/>
            <person name="Brown A."/>
            <person name="Chapman S.B."/>
            <person name="Dunbar C."/>
            <person name="Gearin G."/>
            <person name="Goldberg J."/>
            <person name="Griggs A."/>
            <person name="Gujja S."/>
            <person name="Heiman D."/>
            <person name="Howarth C."/>
            <person name="Lui A."/>
            <person name="MacDonald P.J.P."/>
            <person name="Montmayeur A."/>
            <person name="Murphy C."/>
            <person name="Neiman D."/>
            <person name="Pearson M."/>
            <person name="Priest M."/>
            <person name="Roberts A."/>
            <person name="Saif S."/>
            <person name="Shea T."/>
            <person name="Sisk P."/>
            <person name="Stolte C."/>
            <person name="Sykes S."/>
            <person name="Wortman J."/>
            <person name="Nusbaum C."/>
            <person name="Birren B."/>
        </authorList>
    </citation>
    <scope>NUCLEOTIDE SEQUENCE [LARGE SCALE GENOMIC DNA]</scope>
    <source>
        <strain evidence="3 4">YIT 11850</strain>
    </source>
</reference>
<dbReference type="Proteomes" id="UP000003277">
    <property type="component" value="Unassembled WGS sequence"/>
</dbReference>